<dbReference type="AlphaFoldDB" id="A0A5C3N2V4"/>
<dbReference type="GO" id="GO:0005524">
    <property type="term" value="F:ATP binding"/>
    <property type="evidence" value="ECO:0007669"/>
    <property type="project" value="InterPro"/>
</dbReference>
<dbReference type="STRING" id="5364.A0A5C3N2V4"/>
<evidence type="ECO:0000259" key="1">
    <source>
        <dbReference type="PROSITE" id="PS50011"/>
    </source>
</evidence>
<dbReference type="InterPro" id="IPR011009">
    <property type="entry name" value="Kinase-like_dom_sf"/>
</dbReference>
<dbReference type="OrthoDB" id="26722at2759"/>
<keyword evidence="2" id="KW-0808">Transferase</keyword>
<sequence>WVKMRHRNVLPCYGLCRNFGPFPGLVIPFCEGGNILQYLSRHPAMDRVQLLVSISAGLRYLHSKGVVHGDLRACNILMDSQGVPRLSDAGLCLVLSEADFTRISVGGVSRWTAPEVLLDEGSEIPFTKQSDMYSFAMTMLEILTGRIPFELIRQDSVVILAVIGGARPPRPEGRIDDSIWEIIETCWTRNPKERPNA</sequence>
<keyword evidence="2" id="KW-0418">Kinase</keyword>
<dbReference type="PROSITE" id="PS50011">
    <property type="entry name" value="PROTEIN_KINASE_DOM"/>
    <property type="match status" value="1"/>
</dbReference>
<keyword evidence="3" id="KW-1185">Reference proteome</keyword>
<dbReference type="PROSITE" id="PS00109">
    <property type="entry name" value="PROTEIN_KINASE_TYR"/>
    <property type="match status" value="1"/>
</dbReference>
<name>A0A5C3N2V4_9AGAM</name>
<dbReference type="InterPro" id="IPR001245">
    <property type="entry name" value="Ser-Thr/Tyr_kinase_cat_dom"/>
</dbReference>
<dbReference type="PANTHER" id="PTHR44329">
    <property type="entry name" value="SERINE/THREONINE-PROTEIN KINASE TNNI3K-RELATED"/>
    <property type="match status" value="1"/>
</dbReference>
<feature type="domain" description="Protein kinase" evidence="1">
    <location>
        <begin position="1"/>
        <end position="197"/>
    </location>
</feature>
<dbReference type="Pfam" id="PF07714">
    <property type="entry name" value="PK_Tyr_Ser-Thr"/>
    <property type="match status" value="1"/>
</dbReference>
<evidence type="ECO:0000313" key="3">
    <source>
        <dbReference type="Proteomes" id="UP000305948"/>
    </source>
</evidence>
<proteinExistence type="predicted"/>
<feature type="non-terminal residue" evidence="2">
    <location>
        <position position="197"/>
    </location>
</feature>
<dbReference type="Proteomes" id="UP000305948">
    <property type="component" value="Unassembled WGS sequence"/>
</dbReference>
<dbReference type="InterPro" id="IPR051681">
    <property type="entry name" value="Ser/Thr_Kinases-Pseudokinases"/>
</dbReference>
<dbReference type="SUPFAM" id="SSF56112">
    <property type="entry name" value="Protein kinase-like (PK-like)"/>
    <property type="match status" value="1"/>
</dbReference>
<accession>A0A5C3N2V4</accession>
<feature type="non-terminal residue" evidence="2">
    <location>
        <position position="1"/>
    </location>
</feature>
<evidence type="ECO:0000313" key="2">
    <source>
        <dbReference type="EMBL" id="TFK51372.1"/>
    </source>
</evidence>
<dbReference type="PRINTS" id="PR00109">
    <property type="entry name" value="TYRKINASE"/>
</dbReference>
<protein>
    <submittedName>
        <fullName evidence="2">Kinase-like protein</fullName>
    </submittedName>
</protein>
<dbReference type="InterPro" id="IPR008266">
    <property type="entry name" value="Tyr_kinase_AS"/>
</dbReference>
<reference evidence="2 3" key="1">
    <citation type="journal article" date="2019" name="Nat. Ecol. Evol.">
        <title>Megaphylogeny resolves global patterns of mushroom evolution.</title>
        <authorList>
            <person name="Varga T."/>
            <person name="Krizsan K."/>
            <person name="Foldi C."/>
            <person name="Dima B."/>
            <person name="Sanchez-Garcia M."/>
            <person name="Sanchez-Ramirez S."/>
            <person name="Szollosi G.J."/>
            <person name="Szarkandi J.G."/>
            <person name="Papp V."/>
            <person name="Albert L."/>
            <person name="Andreopoulos W."/>
            <person name="Angelini C."/>
            <person name="Antonin V."/>
            <person name="Barry K.W."/>
            <person name="Bougher N.L."/>
            <person name="Buchanan P."/>
            <person name="Buyck B."/>
            <person name="Bense V."/>
            <person name="Catcheside P."/>
            <person name="Chovatia M."/>
            <person name="Cooper J."/>
            <person name="Damon W."/>
            <person name="Desjardin D."/>
            <person name="Finy P."/>
            <person name="Geml J."/>
            <person name="Haridas S."/>
            <person name="Hughes K."/>
            <person name="Justo A."/>
            <person name="Karasinski D."/>
            <person name="Kautmanova I."/>
            <person name="Kiss B."/>
            <person name="Kocsube S."/>
            <person name="Kotiranta H."/>
            <person name="LaButti K.M."/>
            <person name="Lechner B.E."/>
            <person name="Liimatainen K."/>
            <person name="Lipzen A."/>
            <person name="Lukacs Z."/>
            <person name="Mihaltcheva S."/>
            <person name="Morgado L.N."/>
            <person name="Niskanen T."/>
            <person name="Noordeloos M.E."/>
            <person name="Ohm R.A."/>
            <person name="Ortiz-Santana B."/>
            <person name="Ovrebo C."/>
            <person name="Racz N."/>
            <person name="Riley R."/>
            <person name="Savchenko A."/>
            <person name="Shiryaev A."/>
            <person name="Soop K."/>
            <person name="Spirin V."/>
            <person name="Szebenyi C."/>
            <person name="Tomsovsky M."/>
            <person name="Tulloss R.E."/>
            <person name="Uehling J."/>
            <person name="Grigoriev I.V."/>
            <person name="Vagvolgyi C."/>
            <person name="Papp T."/>
            <person name="Martin F.M."/>
            <person name="Miettinen O."/>
            <person name="Hibbett D.S."/>
            <person name="Nagy L.G."/>
        </authorList>
    </citation>
    <scope>NUCLEOTIDE SEQUENCE [LARGE SCALE GENOMIC DNA]</scope>
    <source>
        <strain evidence="2 3">OMC1185</strain>
    </source>
</reference>
<dbReference type="GO" id="GO:0004674">
    <property type="term" value="F:protein serine/threonine kinase activity"/>
    <property type="evidence" value="ECO:0007669"/>
    <property type="project" value="TreeGrafter"/>
</dbReference>
<dbReference type="EMBL" id="ML213511">
    <property type="protein sequence ID" value="TFK51372.1"/>
    <property type="molecule type" value="Genomic_DNA"/>
</dbReference>
<dbReference type="Gene3D" id="1.10.510.10">
    <property type="entry name" value="Transferase(Phosphotransferase) domain 1"/>
    <property type="match status" value="1"/>
</dbReference>
<gene>
    <name evidence="2" type="ORF">OE88DRAFT_1611555</name>
</gene>
<dbReference type="InterPro" id="IPR000719">
    <property type="entry name" value="Prot_kinase_dom"/>
</dbReference>
<organism evidence="2 3">
    <name type="scientific">Heliocybe sulcata</name>
    <dbReference type="NCBI Taxonomy" id="5364"/>
    <lineage>
        <taxon>Eukaryota</taxon>
        <taxon>Fungi</taxon>
        <taxon>Dikarya</taxon>
        <taxon>Basidiomycota</taxon>
        <taxon>Agaricomycotina</taxon>
        <taxon>Agaricomycetes</taxon>
        <taxon>Gloeophyllales</taxon>
        <taxon>Gloeophyllaceae</taxon>
        <taxon>Heliocybe</taxon>
    </lineage>
</organism>